<keyword evidence="1" id="KW-0805">Transcription regulation</keyword>
<evidence type="ECO:0000256" key="1">
    <source>
        <dbReference type="ARBA" id="ARBA00023015"/>
    </source>
</evidence>
<dbReference type="InterPro" id="IPR009057">
    <property type="entry name" value="Homeodomain-like_sf"/>
</dbReference>
<dbReference type="SUPFAM" id="SSF48498">
    <property type="entry name" value="Tetracyclin repressor-like, C-terminal domain"/>
    <property type="match status" value="1"/>
</dbReference>
<evidence type="ECO:0000256" key="2">
    <source>
        <dbReference type="ARBA" id="ARBA00023125"/>
    </source>
</evidence>
<proteinExistence type="predicted"/>
<dbReference type="FunFam" id="1.10.10.60:FF:000141">
    <property type="entry name" value="TetR family transcriptional regulator"/>
    <property type="match status" value="1"/>
</dbReference>
<sequence>MMQCPLKSKRWERRKEARPQELLAAALDLFVERGFAATRLDDVAARAGVSKGTLYLYFANKEELFKAVIRENMLPALDEAEDIVKQHKGDSASLFEEIMLGWWERIGLTKVSGISKLIMAESGNFPEVARFYYEEVTSRVHGMIVSMLEHGIARGEFRPIDTKEAMRVVVAPMVMLMMWNQSFGACSMEPISPQSYLRTYLDIVLHGLLREPAVSSSPRK</sequence>
<dbReference type="PANTHER" id="PTHR30055:SF234">
    <property type="entry name" value="HTH-TYPE TRANSCRIPTIONAL REGULATOR BETI"/>
    <property type="match status" value="1"/>
</dbReference>
<evidence type="ECO:0000259" key="5">
    <source>
        <dbReference type="PROSITE" id="PS50977"/>
    </source>
</evidence>
<accession>A0A4R3HX44</accession>
<dbReference type="EMBL" id="SLZQ01000005">
    <property type="protein sequence ID" value="TCS36841.1"/>
    <property type="molecule type" value="Genomic_DNA"/>
</dbReference>
<evidence type="ECO:0000256" key="4">
    <source>
        <dbReference type="PROSITE-ProRule" id="PRU00335"/>
    </source>
</evidence>
<reference evidence="6 7" key="1">
    <citation type="submission" date="2019-03" db="EMBL/GenBank/DDBJ databases">
        <title>Genomic Encyclopedia of Type Strains, Phase IV (KMG-IV): sequencing the most valuable type-strain genomes for metagenomic binning, comparative biology and taxonomic classification.</title>
        <authorList>
            <person name="Goeker M."/>
        </authorList>
    </citation>
    <scope>NUCLEOTIDE SEQUENCE [LARGE SCALE GENOMIC DNA]</scope>
    <source>
        <strain evidence="6 7">DSM 7445</strain>
    </source>
</reference>
<keyword evidence="2 4" id="KW-0238">DNA-binding</keyword>
<dbReference type="GO" id="GO:0003700">
    <property type="term" value="F:DNA-binding transcription factor activity"/>
    <property type="evidence" value="ECO:0007669"/>
    <property type="project" value="TreeGrafter"/>
</dbReference>
<dbReference type="GO" id="GO:0000976">
    <property type="term" value="F:transcription cis-regulatory region binding"/>
    <property type="evidence" value="ECO:0007669"/>
    <property type="project" value="TreeGrafter"/>
</dbReference>
<dbReference type="SUPFAM" id="SSF46689">
    <property type="entry name" value="Homeodomain-like"/>
    <property type="match status" value="1"/>
</dbReference>
<dbReference type="Pfam" id="PF14246">
    <property type="entry name" value="TetR_C_7"/>
    <property type="match status" value="1"/>
</dbReference>
<evidence type="ECO:0000313" key="7">
    <source>
        <dbReference type="Proteomes" id="UP000295382"/>
    </source>
</evidence>
<dbReference type="PRINTS" id="PR00455">
    <property type="entry name" value="HTHTETR"/>
</dbReference>
<gene>
    <name evidence="6" type="ORF">EDC30_10561</name>
</gene>
<dbReference type="PANTHER" id="PTHR30055">
    <property type="entry name" value="HTH-TYPE TRANSCRIPTIONAL REGULATOR RUTR"/>
    <property type="match status" value="1"/>
</dbReference>
<dbReference type="PROSITE" id="PS50977">
    <property type="entry name" value="HTH_TETR_2"/>
    <property type="match status" value="1"/>
</dbReference>
<dbReference type="InterPro" id="IPR050109">
    <property type="entry name" value="HTH-type_TetR-like_transc_reg"/>
</dbReference>
<evidence type="ECO:0000313" key="6">
    <source>
        <dbReference type="EMBL" id="TCS36841.1"/>
    </source>
</evidence>
<dbReference type="Gene3D" id="1.10.357.10">
    <property type="entry name" value="Tetracycline Repressor, domain 2"/>
    <property type="match status" value="1"/>
</dbReference>
<dbReference type="Proteomes" id="UP000295382">
    <property type="component" value="Unassembled WGS sequence"/>
</dbReference>
<dbReference type="InterPro" id="IPR036271">
    <property type="entry name" value="Tet_transcr_reg_TetR-rel_C_sf"/>
</dbReference>
<dbReference type="Pfam" id="PF00440">
    <property type="entry name" value="TetR_N"/>
    <property type="match status" value="1"/>
</dbReference>
<keyword evidence="7" id="KW-1185">Reference proteome</keyword>
<dbReference type="InterPro" id="IPR001647">
    <property type="entry name" value="HTH_TetR"/>
</dbReference>
<dbReference type="InterPro" id="IPR039536">
    <property type="entry name" value="TetR_C_Proteobacteria"/>
</dbReference>
<keyword evidence="3" id="KW-0804">Transcription</keyword>
<feature type="domain" description="HTH tetR-type" evidence="5">
    <location>
        <begin position="16"/>
        <end position="76"/>
    </location>
</feature>
<comment type="caution">
    <text evidence="6">The sequence shown here is derived from an EMBL/GenBank/DDBJ whole genome shotgun (WGS) entry which is preliminary data.</text>
</comment>
<evidence type="ECO:0000256" key="3">
    <source>
        <dbReference type="ARBA" id="ARBA00023163"/>
    </source>
</evidence>
<name>A0A4R3HX44_PAULE</name>
<protein>
    <submittedName>
        <fullName evidence="6">TetR family transcriptional regulator</fullName>
    </submittedName>
</protein>
<organism evidence="6 7">
    <name type="scientific">Paucimonas lemoignei</name>
    <name type="common">Pseudomonas lemoignei</name>
    <dbReference type="NCBI Taxonomy" id="29443"/>
    <lineage>
        <taxon>Bacteria</taxon>
        <taxon>Pseudomonadati</taxon>
        <taxon>Pseudomonadota</taxon>
        <taxon>Betaproteobacteria</taxon>
        <taxon>Burkholderiales</taxon>
        <taxon>Burkholderiaceae</taxon>
        <taxon>Paucimonas</taxon>
    </lineage>
</organism>
<feature type="DNA-binding region" description="H-T-H motif" evidence="4">
    <location>
        <begin position="39"/>
        <end position="58"/>
    </location>
</feature>
<dbReference type="AlphaFoldDB" id="A0A4R3HX44"/>